<dbReference type="SUPFAM" id="SSF53448">
    <property type="entry name" value="Nucleotide-diphospho-sugar transferases"/>
    <property type="match status" value="1"/>
</dbReference>
<accession>A0A9W6Z0P0</accession>
<evidence type="ECO:0000256" key="1">
    <source>
        <dbReference type="SAM" id="Coils"/>
    </source>
</evidence>
<dbReference type="AlphaFoldDB" id="A0A9W6Z0P0"/>
<feature type="coiled-coil region" evidence="1">
    <location>
        <begin position="328"/>
        <end position="355"/>
    </location>
</feature>
<comment type="caution">
    <text evidence="2">The sequence shown here is derived from an EMBL/GenBank/DDBJ whole genome shotgun (WGS) entry which is preliminary data.</text>
</comment>
<evidence type="ECO:0000313" key="2">
    <source>
        <dbReference type="EMBL" id="GMG56516.1"/>
    </source>
</evidence>
<organism evidence="2 3">
    <name type="scientific">Ambrosiozyma monospora</name>
    <name type="common">Yeast</name>
    <name type="synonym">Endomycopsis monosporus</name>
    <dbReference type="NCBI Taxonomy" id="43982"/>
    <lineage>
        <taxon>Eukaryota</taxon>
        <taxon>Fungi</taxon>
        <taxon>Dikarya</taxon>
        <taxon>Ascomycota</taxon>
        <taxon>Saccharomycotina</taxon>
        <taxon>Pichiomycetes</taxon>
        <taxon>Pichiales</taxon>
        <taxon>Pichiaceae</taxon>
        <taxon>Ambrosiozyma</taxon>
    </lineage>
</organism>
<proteinExistence type="predicted"/>
<dbReference type="InterPro" id="IPR029044">
    <property type="entry name" value="Nucleotide-diphossugar_trans"/>
</dbReference>
<dbReference type="OrthoDB" id="2014201at2759"/>
<dbReference type="Gene3D" id="3.90.550.10">
    <property type="entry name" value="Spore Coat Polysaccharide Biosynthesis Protein SpsA, Chain A"/>
    <property type="match status" value="1"/>
</dbReference>
<dbReference type="EMBL" id="BSXU01007751">
    <property type="protein sequence ID" value="GMG56516.1"/>
    <property type="molecule type" value="Genomic_DNA"/>
</dbReference>
<name>A0A9W6Z0P0_AMBMO</name>
<keyword evidence="1" id="KW-0175">Coiled coil</keyword>
<gene>
    <name evidence="2" type="ORF">Amon01_000858300</name>
</gene>
<dbReference type="Proteomes" id="UP001165063">
    <property type="component" value="Unassembled WGS sequence"/>
</dbReference>
<evidence type="ECO:0000313" key="3">
    <source>
        <dbReference type="Proteomes" id="UP001165063"/>
    </source>
</evidence>
<sequence>MHATTAKDDFGIRYEHRILSKAIDKYDVKIFFVDALNFEGDEANWANGFTKFHVFSLVQYKKIIFFDSDCLFYDNMDELFTGLPDAMIYAPAHYSAFRELDSGSNEAHDTEPIEGPLRDDKDRAVDNEKIYTSSLDERGKVDIDKLYNNLPSMKPSIEAMKQRGSKFELTDYLFVLEPNQVLYDFLVDLAQNKSRNEYDMDIFNRLIDLEDSSENNVFRIDSDYAKPLIMILPHNPYALTSGEFKFFEKDHECYLTDPQDLAFYTFDHVGKQEKQHKHPVKKPYWSYDYLRNDNTNCGWKSAAIFNGAKTAHFSDYPIPKPWTLGMRKSEMDKIAKDLKKKCKELENDVNNEGCSGIDTWYKVYQDYENTMNTV</sequence>
<keyword evidence="3" id="KW-1185">Reference proteome</keyword>
<reference evidence="2" key="1">
    <citation type="submission" date="2023-04" db="EMBL/GenBank/DDBJ databases">
        <title>Ambrosiozyma monospora NBRC 1965.</title>
        <authorList>
            <person name="Ichikawa N."/>
            <person name="Sato H."/>
            <person name="Tonouchi N."/>
        </authorList>
    </citation>
    <scope>NUCLEOTIDE SEQUENCE</scope>
    <source>
        <strain evidence="2">NBRC 1965</strain>
    </source>
</reference>
<protein>
    <submittedName>
        <fullName evidence="2">Unnamed protein product</fullName>
    </submittedName>
</protein>